<evidence type="ECO:0000256" key="6">
    <source>
        <dbReference type="ARBA" id="ARBA00022918"/>
    </source>
</evidence>
<keyword evidence="3" id="KW-0540">Nuclease</keyword>
<evidence type="ECO:0000256" key="3">
    <source>
        <dbReference type="ARBA" id="ARBA00022722"/>
    </source>
</evidence>
<keyword evidence="9" id="KW-1185">Reference proteome</keyword>
<sequence>MSRCLVGMRSYRAYYCFCKEIIHLTGDWEERHLEGLTLASCLRFPDLPTTAQVLFCHQRLVNTSKIIVVWHRLMELLLWCFFTGAPKPAQANASGEAFGAVLSQKKKGQERPVAYARWKLNEHQRRPQYPSSSVQGFSSQQPEVSYVGFQAATHW</sequence>
<dbReference type="InterPro" id="IPR041373">
    <property type="entry name" value="RT_RNaseH"/>
</dbReference>
<dbReference type="Proteomes" id="UP000050525">
    <property type="component" value="Unassembled WGS sequence"/>
</dbReference>
<dbReference type="InterPro" id="IPR043502">
    <property type="entry name" value="DNA/RNA_pol_sf"/>
</dbReference>
<evidence type="ECO:0000256" key="1">
    <source>
        <dbReference type="ARBA" id="ARBA00022679"/>
    </source>
</evidence>
<dbReference type="GO" id="GO:0004519">
    <property type="term" value="F:endonuclease activity"/>
    <property type="evidence" value="ECO:0007669"/>
    <property type="project" value="UniProtKB-KW"/>
</dbReference>
<evidence type="ECO:0000256" key="4">
    <source>
        <dbReference type="ARBA" id="ARBA00022759"/>
    </source>
</evidence>
<reference evidence="8 9" key="1">
    <citation type="journal article" date="2012" name="Genome Biol.">
        <title>Sequencing three crocodilian genomes to illuminate the evolution of archosaurs and amniotes.</title>
        <authorList>
            <person name="St John J.A."/>
            <person name="Braun E.L."/>
            <person name="Isberg S.R."/>
            <person name="Miles L.G."/>
            <person name="Chong A.Y."/>
            <person name="Gongora J."/>
            <person name="Dalzell P."/>
            <person name="Moran C."/>
            <person name="Bed'hom B."/>
            <person name="Abzhanov A."/>
            <person name="Burgess S.C."/>
            <person name="Cooksey A.M."/>
            <person name="Castoe T.A."/>
            <person name="Crawford N.G."/>
            <person name="Densmore L.D."/>
            <person name="Drew J.C."/>
            <person name="Edwards S.V."/>
            <person name="Faircloth B.C."/>
            <person name="Fujita M.K."/>
            <person name="Greenwold M.J."/>
            <person name="Hoffmann F.G."/>
            <person name="Howard J.M."/>
            <person name="Iguchi T."/>
            <person name="Janes D.E."/>
            <person name="Khan S.Y."/>
            <person name="Kohno S."/>
            <person name="de Koning A.J."/>
            <person name="Lance S.L."/>
            <person name="McCarthy F.M."/>
            <person name="McCormack J.E."/>
            <person name="Merchant M.E."/>
            <person name="Peterson D.G."/>
            <person name="Pollock D.D."/>
            <person name="Pourmand N."/>
            <person name="Raney B.J."/>
            <person name="Roessler K.A."/>
            <person name="Sanford J.R."/>
            <person name="Sawyer R.H."/>
            <person name="Schmidt C.J."/>
            <person name="Triplett E.W."/>
            <person name="Tuberville T.D."/>
            <person name="Venegas-Anaya M."/>
            <person name="Howard J.T."/>
            <person name="Jarvis E.D."/>
            <person name="Guillette L.J.Jr."/>
            <person name="Glenn T.C."/>
            <person name="Green R.E."/>
            <person name="Ray D.A."/>
        </authorList>
    </citation>
    <scope>NUCLEOTIDE SEQUENCE [LARGE SCALE GENOMIC DNA]</scope>
    <source>
        <strain evidence="8">KSC_2009_1</strain>
    </source>
</reference>
<keyword evidence="1" id="KW-0808">Transferase</keyword>
<protein>
    <recommendedName>
        <fullName evidence="7">Reverse transcriptase RNase H-like domain-containing protein</fullName>
    </recommendedName>
</protein>
<dbReference type="AlphaFoldDB" id="A0A151P126"/>
<keyword evidence="5" id="KW-0378">Hydrolase</keyword>
<gene>
    <name evidence="8" type="ORF">Y1Q_0016181</name>
</gene>
<feature type="domain" description="Reverse transcriptase RNase H-like" evidence="7">
    <location>
        <begin position="90"/>
        <end position="126"/>
    </location>
</feature>
<comment type="caution">
    <text evidence="8">The sequence shown here is derived from an EMBL/GenBank/DDBJ whole genome shotgun (WGS) entry which is preliminary data.</text>
</comment>
<evidence type="ECO:0000259" key="7">
    <source>
        <dbReference type="Pfam" id="PF17917"/>
    </source>
</evidence>
<evidence type="ECO:0000256" key="2">
    <source>
        <dbReference type="ARBA" id="ARBA00022695"/>
    </source>
</evidence>
<dbReference type="GO" id="GO:0016787">
    <property type="term" value="F:hydrolase activity"/>
    <property type="evidence" value="ECO:0007669"/>
    <property type="project" value="UniProtKB-KW"/>
</dbReference>
<evidence type="ECO:0000256" key="5">
    <source>
        <dbReference type="ARBA" id="ARBA00022801"/>
    </source>
</evidence>
<name>A0A151P126_ALLMI</name>
<dbReference type="SUPFAM" id="SSF56672">
    <property type="entry name" value="DNA/RNA polymerases"/>
    <property type="match status" value="1"/>
</dbReference>
<dbReference type="GO" id="GO:0003964">
    <property type="term" value="F:RNA-directed DNA polymerase activity"/>
    <property type="evidence" value="ECO:0007669"/>
    <property type="project" value="UniProtKB-KW"/>
</dbReference>
<keyword evidence="2" id="KW-0548">Nucleotidyltransferase</keyword>
<keyword evidence="4" id="KW-0255">Endonuclease</keyword>
<keyword evidence="6" id="KW-0695">RNA-directed DNA polymerase</keyword>
<dbReference type="EMBL" id="AKHW03001351">
    <property type="protein sequence ID" value="KYO42796.1"/>
    <property type="molecule type" value="Genomic_DNA"/>
</dbReference>
<accession>A0A151P126</accession>
<dbReference type="Pfam" id="PF17917">
    <property type="entry name" value="RT_RNaseH"/>
    <property type="match status" value="1"/>
</dbReference>
<evidence type="ECO:0000313" key="8">
    <source>
        <dbReference type="EMBL" id="KYO42796.1"/>
    </source>
</evidence>
<proteinExistence type="predicted"/>
<organism evidence="8 9">
    <name type="scientific">Alligator mississippiensis</name>
    <name type="common">American alligator</name>
    <dbReference type="NCBI Taxonomy" id="8496"/>
    <lineage>
        <taxon>Eukaryota</taxon>
        <taxon>Metazoa</taxon>
        <taxon>Chordata</taxon>
        <taxon>Craniata</taxon>
        <taxon>Vertebrata</taxon>
        <taxon>Euteleostomi</taxon>
        <taxon>Archelosauria</taxon>
        <taxon>Archosauria</taxon>
        <taxon>Crocodylia</taxon>
        <taxon>Alligatoridae</taxon>
        <taxon>Alligatorinae</taxon>
        <taxon>Alligator</taxon>
    </lineage>
</organism>
<evidence type="ECO:0000313" key="9">
    <source>
        <dbReference type="Proteomes" id="UP000050525"/>
    </source>
</evidence>